<name>A0A7Y4GX75_9BRAD</name>
<dbReference type="AlphaFoldDB" id="A0A7Y4GX75"/>
<proteinExistence type="predicted"/>
<keyword evidence="2" id="KW-1185">Reference proteome</keyword>
<evidence type="ECO:0000313" key="1">
    <source>
        <dbReference type="EMBL" id="NOJ43600.1"/>
    </source>
</evidence>
<gene>
    <name evidence="1" type="ORF">HCN58_29240</name>
</gene>
<accession>A0A7Y4GX75</accession>
<reference evidence="1 2" key="1">
    <citation type="submission" date="2020-03" db="EMBL/GenBank/DDBJ databases">
        <title>Bradyrhizobium diversity isolated from nodules of Indigofera sp.</title>
        <authorList>
            <person name="Klepa M."/>
            <person name="Helene L."/>
            <person name="Hungria M."/>
        </authorList>
    </citation>
    <scope>NUCLEOTIDE SEQUENCE [LARGE SCALE GENOMIC DNA]</scope>
    <source>
        <strain evidence="1 2">WSM 1791</strain>
    </source>
</reference>
<dbReference type="RefSeq" id="WP_171582813.1">
    <property type="nucleotide sequence ID" value="NZ_JAAVLX010000011.1"/>
</dbReference>
<protein>
    <submittedName>
        <fullName evidence="1">Uncharacterized protein</fullName>
    </submittedName>
</protein>
<dbReference type="EMBL" id="JAAVLX010000011">
    <property type="protein sequence ID" value="NOJ43600.1"/>
    <property type="molecule type" value="Genomic_DNA"/>
</dbReference>
<sequence>MRDTPTATWEELVAFRAAAKRLGYRSVATASPVTWEWRQREEHVFGAFEIAHYRPKERPNSVRIVHLKNGEEA</sequence>
<organism evidence="1 2">
    <name type="scientific">Bradyrhizobium australiense</name>
    <dbReference type="NCBI Taxonomy" id="2721161"/>
    <lineage>
        <taxon>Bacteria</taxon>
        <taxon>Pseudomonadati</taxon>
        <taxon>Pseudomonadota</taxon>
        <taxon>Alphaproteobacteria</taxon>
        <taxon>Hyphomicrobiales</taxon>
        <taxon>Nitrobacteraceae</taxon>
        <taxon>Bradyrhizobium</taxon>
    </lineage>
</organism>
<dbReference type="Proteomes" id="UP000544122">
    <property type="component" value="Unassembled WGS sequence"/>
</dbReference>
<evidence type="ECO:0000313" key="2">
    <source>
        <dbReference type="Proteomes" id="UP000544122"/>
    </source>
</evidence>
<comment type="caution">
    <text evidence="1">The sequence shown here is derived from an EMBL/GenBank/DDBJ whole genome shotgun (WGS) entry which is preliminary data.</text>
</comment>